<name>A0ABT7U8U5_9FIRM</name>
<feature type="domain" description="Methylated-DNA-[protein]-cysteine S-methyltransferase DNA binding" evidence="2">
    <location>
        <begin position="5"/>
        <end position="81"/>
    </location>
</feature>
<accession>A0ABT7U8U5</accession>
<dbReference type="SUPFAM" id="SSF46767">
    <property type="entry name" value="Methylated DNA-protein cysteine methyltransferase, C-terminal domain"/>
    <property type="match status" value="1"/>
</dbReference>
<keyword evidence="4" id="KW-1185">Reference proteome</keyword>
<gene>
    <name evidence="3" type="ORF">QUV96_00045</name>
</gene>
<dbReference type="PANTHER" id="PTHR42942:SF1">
    <property type="entry name" value="ALKYLTRANSFERASE-LIKE PROTEIN 1"/>
    <property type="match status" value="1"/>
</dbReference>
<dbReference type="GO" id="GO:0032259">
    <property type="term" value="P:methylation"/>
    <property type="evidence" value="ECO:0007669"/>
    <property type="project" value="UniProtKB-KW"/>
</dbReference>
<reference evidence="3" key="1">
    <citation type="submission" date="2023-06" db="EMBL/GenBank/DDBJ databases">
        <title>Identification and characterization of horizontal gene transfer across gut microbiota members of farm animals based on homology search.</title>
        <authorList>
            <person name="Schwarzerova J."/>
            <person name="Nykrynova M."/>
            <person name="Jureckova K."/>
            <person name="Cejkova D."/>
            <person name="Rychlik I."/>
        </authorList>
    </citation>
    <scope>NUCLEOTIDE SEQUENCE</scope>
    <source>
        <strain evidence="3">ET39</strain>
    </source>
</reference>
<dbReference type="InterPro" id="IPR014048">
    <property type="entry name" value="MethylDNA_cys_MeTrfase_DNA-bd"/>
</dbReference>
<evidence type="ECO:0000259" key="2">
    <source>
        <dbReference type="Pfam" id="PF01035"/>
    </source>
</evidence>
<keyword evidence="3" id="KW-0489">Methyltransferase</keyword>
<dbReference type="RefSeq" id="WP_289606501.1">
    <property type="nucleotide sequence ID" value="NZ_JAUDCG010000001.1"/>
</dbReference>
<dbReference type="PANTHER" id="PTHR42942">
    <property type="entry name" value="6-O-METHYLGUANINE DNA METHYLTRANSFERASE"/>
    <property type="match status" value="1"/>
</dbReference>
<dbReference type="EMBL" id="JAUDCG010000001">
    <property type="protein sequence ID" value="MDM8156024.1"/>
    <property type="molecule type" value="Genomic_DNA"/>
</dbReference>
<evidence type="ECO:0000313" key="4">
    <source>
        <dbReference type="Proteomes" id="UP001529340"/>
    </source>
</evidence>
<dbReference type="InterPro" id="IPR036217">
    <property type="entry name" value="MethylDNA_cys_MeTrfase_DNAb"/>
</dbReference>
<dbReference type="Pfam" id="PF01035">
    <property type="entry name" value="DNA_binding_1"/>
    <property type="match status" value="1"/>
</dbReference>
<dbReference type="InterPro" id="IPR052520">
    <property type="entry name" value="ATL_DNA_repair"/>
</dbReference>
<dbReference type="CDD" id="cd06445">
    <property type="entry name" value="ATase"/>
    <property type="match status" value="1"/>
</dbReference>
<keyword evidence="1" id="KW-0227">DNA damage</keyword>
<organism evidence="3 4">
    <name type="scientific">Amedibacillus dolichus</name>
    <dbReference type="NCBI Taxonomy" id="31971"/>
    <lineage>
        <taxon>Bacteria</taxon>
        <taxon>Bacillati</taxon>
        <taxon>Bacillota</taxon>
        <taxon>Erysipelotrichia</taxon>
        <taxon>Erysipelotrichales</taxon>
        <taxon>Erysipelotrichaceae</taxon>
        <taxon>Amedibacillus</taxon>
    </lineage>
</organism>
<reference evidence="3" key="2">
    <citation type="submission" date="2023-06" db="EMBL/GenBank/DDBJ databases">
        <authorList>
            <person name="Zeman M."/>
            <person name="Kubasova T."/>
            <person name="Jahodarova E."/>
            <person name="Nykrynova M."/>
            <person name="Rychlik I."/>
        </authorList>
    </citation>
    <scope>NUCLEOTIDE SEQUENCE</scope>
    <source>
        <strain evidence="3">ET39</strain>
    </source>
</reference>
<dbReference type="GO" id="GO:0003908">
    <property type="term" value="F:methylated-DNA-[protein]-cysteine S-methyltransferase activity"/>
    <property type="evidence" value="ECO:0007669"/>
    <property type="project" value="UniProtKB-EC"/>
</dbReference>
<dbReference type="InterPro" id="IPR036388">
    <property type="entry name" value="WH-like_DNA-bd_sf"/>
</dbReference>
<evidence type="ECO:0000256" key="1">
    <source>
        <dbReference type="ARBA" id="ARBA00022763"/>
    </source>
</evidence>
<comment type="caution">
    <text evidence="3">The sequence shown here is derived from an EMBL/GenBank/DDBJ whole genome shotgun (WGS) entry which is preliminary data.</text>
</comment>
<proteinExistence type="predicted"/>
<keyword evidence="3" id="KW-0808">Transferase</keyword>
<dbReference type="Proteomes" id="UP001529340">
    <property type="component" value="Unassembled WGS sequence"/>
</dbReference>
<dbReference type="EC" id="2.1.1.63" evidence="3"/>
<protein>
    <submittedName>
        <fullName evidence="3">MGMT family protein</fullName>
        <ecNumber evidence="3">2.1.1.63</ecNumber>
    </submittedName>
</protein>
<evidence type="ECO:0000313" key="3">
    <source>
        <dbReference type="EMBL" id="MDM8156024.1"/>
    </source>
</evidence>
<sequence>MEDSFAYLVLAIVSEIPGGKVATYQQIARLAGRERGARLVGRVLSHASLYGDYPCHRVVSSQGRTAPGWEEQRVLLEAEGVGVSQERNGRSVAVSMEGMTLLF</sequence>
<dbReference type="Gene3D" id="1.10.10.10">
    <property type="entry name" value="Winged helix-like DNA-binding domain superfamily/Winged helix DNA-binding domain"/>
    <property type="match status" value="1"/>
</dbReference>